<dbReference type="Proteomes" id="UP001622594">
    <property type="component" value="Chromosome"/>
</dbReference>
<feature type="compositionally biased region" description="Basic and acidic residues" evidence="1">
    <location>
        <begin position="111"/>
        <end position="125"/>
    </location>
</feature>
<keyword evidence="2" id="KW-1133">Transmembrane helix</keyword>
<proteinExistence type="predicted"/>
<dbReference type="EMBL" id="CP108188">
    <property type="protein sequence ID" value="WTR69242.1"/>
    <property type="molecule type" value="Genomic_DNA"/>
</dbReference>
<feature type="transmembrane region" description="Helical" evidence="2">
    <location>
        <begin position="34"/>
        <end position="53"/>
    </location>
</feature>
<feature type="transmembrane region" description="Helical" evidence="2">
    <location>
        <begin position="7"/>
        <end position="28"/>
    </location>
</feature>
<accession>A0ABZ1L4P3</accession>
<feature type="region of interest" description="Disordered" evidence="1">
    <location>
        <begin position="101"/>
        <end position="125"/>
    </location>
</feature>
<keyword evidence="2" id="KW-0472">Membrane</keyword>
<name>A0ABZ1L4P3_9ACTN</name>
<evidence type="ECO:0000256" key="2">
    <source>
        <dbReference type="SAM" id="Phobius"/>
    </source>
</evidence>
<gene>
    <name evidence="3" type="ORF">OG814_08200</name>
</gene>
<evidence type="ECO:0000313" key="3">
    <source>
        <dbReference type="EMBL" id="WTR69242.1"/>
    </source>
</evidence>
<reference evidence="3 4" key="1">
    <citation type="submission" date="2022-10" db="EMBL/GenBank/DDBJ databases">
        <title>The complete genomes of actinobacterial strains from the NBC collection.</title>
        <authorList>
            <person name="Joergensen T.S."/>
            <person name="Alvarez Arevalo M."/>
            <person name="Sterndorff E.B."/>
            <person name="Faurdal D."/>
            <person name="Vuksanovic O."/>
            <person name="Mourched A.-S."/>
            <person name="Charusanti P."/>
            <person name="Shaw S."/>
            <person name="Blin K."/>
            <person name="Weber T."/>
        </authorList>
    </citation>
    <scope>NUCLEOTIDE SEQUENCE [LARGE SCALE GENOMIC DNA]</scope>
    <source>
        <strain evidence="3 4">NBC_00123</strain>
    </source>
</reference>
<keyword evidence="2" id="KW-0812">Transmembrane</keyword>
<sequence>MSPGIQRVVGAVGTVAVAALVNIATGWFTDGAVVWWVSGGVLLVVGVAVQWWLTPSRDEDPVSASGEGAVAAGGSARDVGIEVTHRGGWLPRPVFRRGVSASGRGSLAARQDVDGARTKVTDQGP</sequence>
<organism evidence="3 4">
    <name type="scientific">Streptomyces zaomyceticus</name>
    <dbReference type="NCBI Taxonomy" id="68286"/>
    <lineage>
        <taxon>Bacteria</taxon>
        <taxon>Bacillati</taxon>
        <taxon>Actinomycetota</taxon>
        <taxon>Actinomycetes</taxon>
        <taxon>Kitasatosporales</taxon>
        <taxon>Streptomycetaceae</taxon>
        <taxon>Streptomyces</taxon>
    </lineage>
</organism>
<protein>
    <submittedName>
        <fullName evidence="3">Uncharacterized protein</fullName>
    </submittedName>
</protein>
<dbReference type="RefSeq" id="WP_371635252.1">
    <property type="nucleotide sequence ID" value="NZ_CP108062.1"/>
</dbReference>
<evidence type="ECO:0000313" key="4">
    <source>
        <dbReference type="Proteomes" id="UP001622594"/>
    </source>
</evidence>
<evidence type="ECO:0000256" key="1">
    <source>
        <dbReference type="SAM" id="MobiDB-lite"/>
    </source>
</evidence>
<keyword evidence="4" id="KW-1185">Reference proteome</keyword>